<protein>
    <submittedName>
        <fullName evidence="3">Uncharacterized protein</fullName>
    </submittedName>
</protein>
<feature type="chain" id="PRO_5012816673" evidence="2">
    <location>
        <begin position="28"/>
        <end position="274"/>
    </location>
</feature>
<dbReference type="AlphaFoldDB" id="A0A1M7IB62"/>
<reference evidence="3 4" key="1">
    <citation type="submission" date="2016-11" db="EMBL/GenBank/DDBJ databases">
        <authorList>
            <person name="Jaros S."/>
            <person name="Januszkiewicz K."/>
            <person name="Wedrychowicz H."/>
        </authorList>
    </citation>
    <scope>NUCLEOTIDE SEQUENCE [LARGE SCALE GENOMIC DNA]</scope>
    <source>
        <strain evidence="3 4">Y1</strain>
    </source>
</reference>
<dbReference type="PROSITE" id="PS51257">
    <property type="entry name" value="PROKAR_LIPOPROTEIN"/>
    <property type="match status" value="1"/>
</dbReference>
<accession>A0A1M7IB62</accession>
<keyword evidence="2" id="KW-0732">Signal</keyword>
<gene>
    <name evidence="3" type="ORF">SAMN04487860_10415</name>
</gene>
<dbReference type="OrthoDB" id="1822439at2"/>
<dbReference type="Proteomes" id="UP000184394">
    <property type="component" value="Unassembled WGS sequence"/>
</dbReference>
<organism evidence="3 4">
    <name type="scientific">Ruminococcus flavefaciens</name>
    <dbReference type="NCBI Taxonomy" id="1265"/>
    <lineage>
        <taxon>Bacteria</taxon>
        <taxon>Bacillati</taxon>
        <taxon>Bacillota</taxon>
        <taxon>Clostridia</taxon>
        <taxon>Eubacteriales</taxon>
        <taxon>Oscillospiraceae</taxon>
        <taxon>Ruminococcus</taxon>
    </lineage>
</organism>
<sequence length="274" mass="29111">MKRRNIITLLMLAAALTSCGKSGKVTATESKTSVTTTVAEAVTTTAESQSTTATTTETTSKGSADNSNEQESTAANNNSESIGIDRETAVSNVKELAGSGAKIVSVTEGTSLEGFKCWVVVVEPVTTENGPDTVTYYSGYQFCYPDNRVQTDGQQNPMMNFIGNYSNGSNKMFVSCTGMDQASIVVTWSDNVADTSVWTMSGNVTATDEAVTVTYNNCTKESVSYAGDGSNISNTINYTDGSGTIVFKSADNKAYWYDSQEYASGGVPFTYCNE</sequence>
<feature type="compositionally biased region" description="Polar residues" evidence="1">
    <location>
        <begin position="61"/>
        <end position="81"/>
    </location>
</feature>
<feature type="signal peptide" evidence="2">
    <location>
        <begin position="1"/>
        <end position="27"/>
    </location>
</feature>
<evidence type="ECO:0000256" key="1">
    <source>
        <dbReference type="SAM" id="MobiDB-lite"/>
    </source>
</evidence>
<feature type="compositionally biased region" description="Low complexity" evidence="1">
    <location>
        <begin position="43"/>
        <end position="60"/>
    </location>
</feature>
<evidence type="ECO:0000313" key="3">
    <source>
        <dbReference type="EMBL" id="SHM37818.1"/>
    </source>
</evidence>
<evidence type="ECO:0000256" key="2">
    <source>
        <dbReference type="SAM" id="SignalP"/>
    </source>
</evidence>
<dbReference type="RefSeq" id="WP_072949560.1">
    <property type="nucleotide sequence ID" value="NZ_FRCT01000004.1"/>
</dbReference>
<name>A0A1M7IB62_RUMFL</name>
<feature type="region of interest" description="Disordered" evidence="1">
    <location>
        <begin position="43"/>
        <end position="83"/>
    </location>
</feature>
<proteinExistence type="predicted"/>
<dbReference type="EMBL" id="FRCT01000004">
    <property type="protein sequence ID" value="SHM37818.1"/>
    <property type="molecule type" value="Genomic_DNA"/>
</dbReference>
<evidence type="ECO:0000313" key="4">
    <source>
        <dbReference type="Proteomes" id="UP000184394"/>
    </source>
</evidence>